<dbReference type="InterPro" id="IPR023352">
    <property type="entry name" value="MAPEG-like_dom_sf"/>
</dbReference>
<dbReference type="InterPro" id="IPR001129">
    <property type="entry name" value="Membr-assoc_MAPEG"/>
</dbReference>
<dbReference type="PANTHER" id="PTHR35371">
    <property type="entry name" value="INNER MEMBRANE PROTEIN"/>
    <property type="match status" value="1"/>
</dbReference>
<evidence type="ECO:0000256" key="4">
    <source>
        <dbReference type="ARBA" id="ARBA00023136"/>
    </source>
</evidence>
<name>A0A382AVU6_9ZZZZ</name>
<dbReference type="EMBL" id="UINC01027063">
    <property type="protein sequence ID" value="SVB05656.1"/>
    <property type="molecule type" value="Genomic_DNA"/>
</dbReference>
<keyword evidence="3 5" id="KW-1133">Transmembrane helix</keyword>
<dbReference type="Pfam" id="PF01124">
    <property type="entry name" value="MAPEG"/>
    <property type="match status" value="1"/>
</dbReference>
<accession>A0A382AVU6</accession>
<sequence length="121" mass="13758">METLIICSLLLALTHIWLLPMALNLKHMEYLLSNREAEVEQSAMSQRVQRASVNFQESLPAFLVLCVLSMIQEVDNSSLAMYWIVLRALFLVSYTAGIIYVRTLLWVGSLVCLIMMALSFT</sequence>
<gene>
    <name evidence="6" type="ORF">METZ01_LOCUS158510</name>
</gene>
<keyword evidence="2 5" id="KW-0812">Transmembrane</keyword>
<feature type="transmembrane region" description="Helical" evidence="5">
    <location>
        <begin position="103"/>
        <end position="120"/>
    </location>
</feature>
<keyword evidence="4 5" id="KW-0472">Membrane</keyword>
<protein>
    <recommendedName>
        <fullName evidence="7">MAPEG family protein</fullName>
    </recommendedName>
</protein>
<dbReference type="Gene3D" id="1.20.120.550">
    <property type="entry name" value="Membrane associated eicosanoid/glutathione metabolism-like domain"/>
    <property type="match status" value="1"/>
</dbReference>
<evidence type="ECO:0000256" key="1">
    <source>
        <dbReference type="ARBA" id="ARBA00004370"/>
    </source>
</evidence>
<dbReference type="GO" id="GO:0016020">
    <property type="term" value="C:membrane"/>
    <property type="evidence" value="ECO:0007669"/>
    <property type="project" value="UniProtKB-SubCell"/>
</dbReference>
<dbReference type="SUPFAM" id="SSF161084">
    <property type="entry name" value="MAPEG domain-like"/>
    <property type="match status" value="1"/>
</dbReference>
<comment type="subcellular location">
    <subcellularLocation>
        <location evidence="1">Membrane</location>
    </subcellularLocation>
</comment>
<evidence type="ECO:0008006" key="7">
    <source>
        <dbReference type="Google" id="ProtNLM"/>
    </source>
</evidence>
<organism evidence="6">
    <name type="scientific">marine metagenome</name>
    <dbReference type="NCBI Taxonomy" id="408172"/>
    <lineage>
        <taxon>unclassified sequences</taxon>
        <taxon>metagenomes</taxon>
        <taxon>ecological metagenomes</taxon>
    </lineage>
</organism>
<reference evidence="6" key="1">
    <citation type="submission" date="2018-05" db="EMBL/GenBank/DDBJ databases">
        <authorList>
            <person name="Lanie J.A."/>
            <person name="Ng W.-L."/>
            <person name="Kazmierczak K.M."/>
            <person name="Andrzejewski T.M."/>
            <person name="Davidsen T.M."/>
            <person name="Wayne K.J."/>
            <person name="Tettelin H."/>
            <person name="Glass J.I."/>
            <person name="Rusch D."/>
            <person name="Podicherti R."/>
            <person name="Tsui H.-C.T."/>
            <person name="Winkler M.E."/>
        </authorList>
    </citation>
    <scope>NUCLEOTIDE SEQUENCE</scope>
</reference>
<proteinExistence type="predicted"/>
<dbReference type="PANTHER" id="PTHR35371:SF1">
    <property type="entry name" value="BLR7753 PROTEIN"/>
    <property type="match status" value="1"/>
</dbReference>
<evidence type="ECO:0000256" key="2">
    <source>
        <dbReference type="ARBA" id="ARBA00022692"/>
    </source>
</evidence>
<evidence type="ECO:0000256" key="3">
    <source>
        <dbReference type="ARBA" id="ARBA00022989"/>
    </source>
</evidence>
<evidence type="ECO:0000313" key="6">
    <source>
        <dbReference type="EMBL" id="SVB05656.1"/>
    </source>
</evidence>
<dbReference type="AlphaFoldDB" id="A0A382AVU6"/>
<evidence type="ECO:0000256" key="5">
    <source>
        <dbReference type="SAM" id="Phobius"/>
    </source>
</evidence>
<feature type="transmembrane region" description="Helical" evidence="5">
    <location>
        <begin position="79"/>
        <end position="96"/>
    </location>
</feature>